<keyword evidence="11 15" id="KW-0472">Membrane</keyword>
<feature type="domain" description="FAD-binding FR-type" evidence="16">
    <location>
        <begin position="303"/>
        <end position="410"/>
    </location>
</feature>
<dbReference type="InterPro" id="IPR013112">
    <property type="entry name" value="FAD-bd_8"/>
</dbReference>
<dbReference type="AlphaFoldDB" id="A0A9P8MDG4"/>
<evidence type="ECO:0000256" key="2">
    <source>
        <dbReference type="ARBA" id="ARBA00006278"/>
    </source>
</evidence>
<keyword evidence="4" id="KW-0813">Transport</keyword>
<evidence type="ECO:0000256" key="3">
    <source>
        <dbReference type="ARBA" id="ARBA00012668"/>
    </source>
</evidence>
<feature type="transmembrane region" description="Helical" evidence="15">
    <location>
        <begin position="140"/>
        <end position="165"/>
    </location>
</feature>
<dbReference type="InterPro" id="IPR017927">
    <property type="entry name" value="FAD-bd_FR_type"/>
</dbReference>
<keyword evidence="7" id="KW-0249">Electron transport</keyword>
<dbReference type="PANTHER" id="PTHR32361:SF9">
    <property type="entry name" value="FERRIC REDUCTASE TRANSMEMBRANE COMPONENT 3-RELATED"/>
    <property type="match status" value="1"/>
</dbReference>
<organism evidence="17 18">
    <name type="scientific">Metarhizium humberi</name>
    <dbReference type="NCBI Taxonomy" id="2596975"/>
    <lineage>
        <taxon>Eukaryota</taxon>
        <taxon>Fungi</taxon>
        <taxon>Dikarya</taxon>
        <taxon>Ascomycota</taxon>
        <taxon>Pezizomycotina</taxon>
        <taxon>Sordariomycetes</taxon>
        <taxon>Hypocreomycetidae</taxon>
        <taxon>Hypocreales</taxon>
        <taxon>Clavicipitaceae</taxon>
        <taxon>Metarhizium</taxon>
    </lineage>
</organism>
<dbReference type="SFLD" id="SFLDS00052">
    <property type="entry name" value="Ferric_Reductase_Domain"/>
    <property type="match status" value="1"/>
</dbReference>
<dbReference type="PANTHER" id="PTHR32361">
    <property type="entry name" value="FERRIC/CUPRIC REDUCTASE TRANSMEMBRANE COMPONENT"/>
    <property type="match status" value="1"/>
</dbReference>
<keyword evidence="9" id="KW-0560">Oxidoreductase</keyword>
<evidence type="ECO:0000256" key="1">
    <source>
        <dbReference type="ARBA" id="ARBA00004651"/>
    </source>
</evidence>
<sequence>MDMGDMHMHDAGLGMDYNYAFARDYWYIIAVVVGGLTALRSIEIYTGRQRLKACKETSIEHATRPGNHVSQAWATATAITRELSHPQLYVSRVGFRWATPPPLGRIIVLLCYWAMIIYFMSWNAVKNDAYFWERIGYRNAWVSIMQLPFIFLLSMKFNVVGFLIGSSHERLNWLHRWVARTMFVTATVHGWHFWTEWVRADFLEYELSIMPLVRYGLGAWGVLLFNVVVGFVPIRRMVYEIWLIQHVLSSVAMLALLGFHIPADARYLLWMSVSFLAFDRAARGALTAWQNTRWKPSTSACEGMRRLGHNVSSRAIGDSITVLTIKDVHFKWHAGQHIYLWIPRLGLLESHPYTIACAHQIKGSCCCNSIQLIIRSHGGFSKRIHNFAVKNPAKTLSGYVLGPFGVTTRWETFETLVLIGASTGASFTVPIMEYVAYSENTSCVRRLEMTLVARTAEEMEYYVERARDAARSAQEKGIMVRLHIAITGGYSETDSGVPLVQLRRDVKDDSREGSIKEKAADSYSGKSVEDGLRSRSRNSCSSTSRKSTSTVDMVREYASRPDIEALLREPVEQAWGETAVVDECRRANQPQSRRPEPPLDRNTMTTHRSTANRQQQTVNWLHGELWHSTRLTFPHGGMAPPWLGDARADSGPRRSVGDGRGGHRGALLRCAEMDGDVRGRGARNHRPRGSQAVIALLSDSWQMVAFADRRLGVAPTKPHRTLMHDVFSLAVTLGGVALMLVSNVPGGEGRDPARNPGDEGPDDGGIALRRSTMAWLGLWLLTVIM</sequence>
<name>A0A9P8MDG4_9HYPO</name>
<dbReference type="GO" id="GO:0005886">
    <property type="term" value="C:plasma membrane"/>
    <property type="evidence" value="ECO:0007669"/>
    <property type="project" value="UniProtKB-SubCell"/>
</dbReference>
<evidence type="ECO:0000256" key="12">
    <source>
        <dbReference type="ARBA" id="ARBA00023180"/>
    </source>
</evidence>
<dbReference type="InterPro" id="IPR013130">
    <property type="entry name" value="Fe3_Rdtase_TM_dom"/>
</dbReference>
<evidence type="ECO:0000256" key="8">
    <source>
        <dbReference type="ARBA" id="ARBA00022989"/>
    </source>
</evidence>
<evidence type="ECO:0000256" key="9">
    <source>
        <dbReference type="ARBA" id="ARBA00023002"/>
    </source>
</evidence>
<keyword evidence="6 15" id="KW-0812">Transmembrane</keyword>
<feature type="region of interest" description="Disordered" evidence="14">
    <location>
        <begin position="585"/>
        <end position="614"/>
    </location>
</feature>
<comment type="catalytic activity">
    <reaction evidence="13">
        <text>2 a Fe(II)-siderophore + NADP(+) + H(+) = 2 a Fe(III)-siderophore + NADPH</text>
        <dbReference type="Rhea" id="RHEA:28795"/>
        <dbReference type="Rhea" id="RHEA-COMP:11342"/>
        <dbReference type="Rhea" id="RHEA-COMP:11344"/>
        <dbReference type="ChEBI" id="CHEBI:15378"/>
        <dbReference type="ChEBI" id="CHEBI:29033"/>
        <dbReference type="ChEBI" id="CHEBI:29034"/>
        <dbReference type="ChEBI" id="CHEBI:57783"/>
        <dbReference type="ChEBI" id="CHEBI:58349"/>
        <dbReference type="EC" id="1.16.1.9"/>
    </reaction>
</comment>
<dbReference type="PROSITE" id="PS51384">
    <property type="entry name" value="FAD_FR"/>
    <property type="match status" value="1"/>
</dbReference>
<dbReference type="EMBL" id="JACEFI010000005">
    <property type="protein sequence ID" value="KAH0598408.1"/>
    <property type="molecule type" value="Genomic_DNA"/>
</dbReference>
<protein>
    <recommendedName>
        <fullName evidence="3">ferric-chelate reductase (NADPH)</fullName>
        <ecNumber evidence="3">1.16.1.9</ecNumber>
    </recommendedName>
</protein>
<keyword evidence="12" id="KW-0325">Glycoprotein</keyword>
<dbReference type="GO" id="GO:0006879">
    <property type="term" value="P:intracellular iron ion homeostasis"/>
    <property type="evidence" value="ECO:0007669"/>
    <property type="project" value="TreeGrafter"/>
</dbReference>
<evidence type="ECO:0000259" key="16">
    <source>
        <dbReference type="PROSITE" id="PS51384"/>
    </source>
</evidence>
<reference evidence="17 18" key="1">
    <citation type="submission" date="2020-07" db="EMBL/GenBank/DDBJ databases">
        <title>Metarhizium humberi genome.</title>
        <authorList>
            <person name="Lysoe E."/>
        </authorList>
    </citation>
    <scope>NUCLEOTIDE SEQUENCE [LARGE SCALE GENOMIC DNA]</scope>
    <source>
        <strain evidence="17 18">ESALQ1638</strain>
    </source>
</reference>
<dbReference type="Gene3D" id="3.40.50.80">
    <property type="entry name" value="Nucleotide-binding domain of ferredoxin-NADP reductase (FNR) module"/>
    <property type="match status" value="1"/>
</dbReference>
<dbReference type="Pfam" id="PF08022">
    <property type="entry name" value="FAD_binding_8"/>
    <property type="match status" value="1"/>
</dbReference>
<feature type="transmembrane region" description="Helical" evidence="15">
    <location>
        <begin position="241"/>
        <end position="261"/>
    </location>
</feature>
<keyword evidence="18" id="KW-1185">Reference proteome</keyword>
<accession>A0A9P8MDG4</accession>
<feature type="transmembrane region" description="Helical" evidence="15">
    <location>
        <begin position="25"/>
        <end position="42"/>
    </location>
</feature>
<dbReference type="Pfam" id="PF01794">
    <property type="entry name" value="Ferric_reduct"/>
    <property type="match status" value="1"/>
</dbReference>
<evidence type="ECO:0000256" key="14">
    <source>
        <dbReference type="SAM" id="MobiDB-lite"/>
    </source>
</evidence>
<evidence type="ECO:0000256" key="11">
    <source>
        <dbReference type="ARBA" id="ARBA00023136"/>
    </source>
</evidence>
<feature type="transmembrane region" description="Helical" evidence="15">
    <location>
        <begin position="177"/>
        <end position="194"/>
    </location>
</feature>
<feature type="compositionally biased region" description="Basic and acidic residues" evidence="14">
    <location>
        <begin position="504"/>
        <end position="520"/>
    </location>
</feature>
<feature type="region of interest" description="Disordered" evidence="14">
    <location>
        <begin position="504"/>
        <end position="552"/>
    </location>
</feature>
<feature type="compositionally biased region" description="Low complexity" evidence="14">
    <location>
        <begin position="537"/>
        <end position="550"/>
    </location>
</feature>
<evidence type="ECO:0000256" key="4">
    <source>
        <dbReference type="ARBA" id="ARBA00022448"/>
    </source>
</evidence>
<evidence type="ECO:0000256" key="7">
    <source>
        <dbReference type="ARBA" id="ARBA00022982"/>
    </source>
</evidence>
<dbReference type="SUPFAM" id="SSF63380">
    <property type="entry name" value="Riboflavin synthase domain-like"/>
    <property type="match status" value="1"/>
</dbReference>
<dbReference type="InterPro" id="IPR051410">
    <property type="entry name" value="Ferric/Cupric_Reductase"/>
</dbReference>
<dbReference type="EC" id="1.16.1.9" evidence="3"/>
<feature type="transmembrane region" description="Helical" evidence="15">
    <location>
        <begin position="214"/>
        <end position="234"/>
    </location>
</feature>
<feature type="compositionally biased region" description="Polar residues" evidence="14">
    <location>
        <begin position="602"/>
        <end position="614"/>
    </location>
</feature>
<dbReference type="InterPro" id="IPR013121">
    <property type="entry name" value="Fe_red_NAD-bd_6"/>
</dbReference>
<comment type="caution">
    <text evidence="17">The sequence shown here is derived from an EMBL/GenBank/DDBJ whole genome shotgun (WGS) entry which is preliminary data.</text>
</comment>
<comment type="subcellular location">
    <subcellularLocation>
        <location evidence="1">Cell membrane</location>
        <topology evidence="1">Multi-pass membrane protein</topology>
    </subcellularLocation>
</comment>
<evidence type="ECO:0000256" key="10">
    <source>
        <dbReference type="ARBA" id="ARBA00023065"/>
    </source>
</evidence>
<dbReference type="InterPro" id="IPR039261">
    <property type="entry name" value="FNR_nucleotide-bd"/>
</dbReference>
<dbReference type="InterPro" id="IPR017938">
    <property type="entry name" value="Riboflavin_synthase-like_b-brl"/>
</dbReference>
<feature type="transmembrane region" description="Helical" evidence="15">
    <location>
        <begin position="102"/>
        <end position="120"/>
    </location>
</feature>
<dbReference type="GO" id="GO:0015677">
    <property type="term" value="P:copper ion import"/>
    <property type="evidence" value="ECO:0007669"/>
    <property type="project" value="TreeGrafter"/>
</dbReference>
<evidence type="ECO:0000313" key="18">
    <source>
        <dbReference type="Proteomes" id="UP000764110"/>
    </source>
</evidence>
<evidence type="ECO:0000256" key="15">
    <source>
        <dbReference type="SAM" id="Phobius"/>
    </source>
</evidence>
<evidence type="ECO:0000256" key="6">
    <source>
        <dbReference type="ARBA" id="ARBA00022692"/>
    </source>
</evidence>
<proteinExistence type="inferred from homology"/>
<dbReference type="GO" id="GO:0052851">
    <property type="term" value="F:ferric-chelate reductase (NADPH) activity"/>
    <property type="evidence" value="ECO:0007669"/>
    <property type="project" value="UniProtKB-EC"/>
</dbReference>
<dbReference type="Proteomes" id="UP000764110">
    <property type="component" value="Unassembled WGS sequence"/>
</dbReference>
<evidence type="ECO:0000313" key="17">
    <source>
        <dbReference type="EMBL" id="KAH0598408.1"/>
    </source>
</evidence>
<keyword evidence="10" id="KW-0406">Ion transport</keyword>
<dbReference type="Pfam" id="PF08030">
    <property type="entry name" value="NAD_binding_6"/>
    <property type="match status" value="1"/>
</dbReference>
<evidence type="ECO:0000256" key="13">
    <source>
        <dbReference type="ARBA" id="ARBA00048483"/>
    </source>
</evidence>
<evidence type="ECO:0000256" key="5">
    <source>
        <dbReference type="ARBA" id="ARBA00022475"/>
    </source>
</evidence>
<gene>
    <name evidence="17" type="ORF">MHUMG1_03706</name>
</gene>
<keyword evidence="8 15" id="KW-1133">Transmembrane helix</keyword>
<comment type="similarity">
    <text evidence="2">Belongs to the ferric reductase (FRE) family.</text>
</comment>
<keyword evidence="5" id="KW-1003">Cell membrane</keyword>
<dbReference type="GO" id="GO:0006826">
    <property type="term" value="P:iron ion transport"/>
    <property type="evidence" value="ECO:0007669"/>
    <property type="project" value="TreeGrafter"/>
</dbReference>
<dbReference type="CDD" id="cd06186">
    <property type="entry name" value="NOX_Duox_like_FAD_NADP"/>
    <property type="match status" value="1"/>
</dbReference>
<dbReference type="SFLD" id="SFLDG01168">
    <property type="entry name" value="Ferric_reductase_subgroup_(FRE"/>
    <property type="match status" value="1"/>
</dbReference>